<comment type="similarity">
    <text evidence="1">Belongs to the MtxX family.</text>
</comment>
<dbReference type="EMBL" id="LWMW01000138">
    <property type="protein sequence ID" value="KZX14931.1"/>
    <property type="molecule type" value="Genomic_DNA"/>
</dbReference>
<name>A0A166CWB1_9EURY</name>
<protein>
    <submittedName>
        <fullName evidence="4">Phosphate butyryltransferase</fullName>
    </submittedName>
</protein>
<dbReference type="GO" id="GO:0032259">
    <property type="term" value="P:methylation"/>
    <property type="evidence" value="ECO:0007669"/>
    <property type="project" value="UniProtKB-KW"/>
</dbReference>
<keyword evidence="2" id="KW-0489">Methyltransferase</keyword>
<dbReference type="STRING" id="47311.MBCUT_18430"/>
<organism evidence="4 5">
    <name type="scientific">Methanobrevibacter cuticularis</name>
    <dbReference type="NCBI Taxonomy" id="47311"/>
    <lineage>
        <taxon>Archaea</taxon>
        <taxon>Methanobacteriati</taxon>
        <taxon>Methanobacteriota</taxon>
        <taxon>Methanomada group</taxon>
        <taxon>Methanobacteria</taxon>
        <taxon>Methanobacteriales</taxon>
        <taxon>Methanobacteriaceae</taxon>
        <taxon>Methanobrevibacter</taxon>
    </lineage>
</organism>
<proteinExistence type="inferred from homology"/>
<dbReference type="RefSeq" id="WP_067260378.1">
    <property type="nucleotide sequence ID" value="NZ_LWMW01000138.1"/>
</dbReference>
<gene>
    <name evidence="4" type="ORF">MBCUT_18430</name>
</gene>
<dbReference type="GO" id="GO:0008168">
    <property type="term" value="F:methyltransferase activity"/>
    <property type="evidence" value="ECO:0007669"/>
    <property type="project" value="UniProtKB-KW"/>
</dbReference>
<dbReference type="Proteomes" id="UP000077275">
    <property type="component" value="Unassembled WGS sequence"/>
</dbReference>
<reference evidence="4 5" key="1">
    <citation type="submission" date="2016-04" db="EMBL/GenBank/DDBJ databases">
        <title>Genome sequence of Methanobrevibacter cuticularis DSM 11139.</title>
        <authorList>
            <person name="Poehlein A."/>
            <person name="Seedorf H."/>
            <person name="Daniel R."/>
        </authorList>
    </citation>
    <scope>NUCLEOTIDE SEQUENCE [LARGE SCALE GENOMIC DNA]</scope>
    <source>
        <strain evidence="4 5">DSM 11139</strain>
    </source>
</reference>
<evidence type="ECO:0000256" key="1">
    <source>
        <dbReference type="ARBA" id="ARBA00009125"/>
    </source>
</evidence>
<evidence type="ECO:0000313" key="4">
    <source>
        <dbReference type="EMBL" id="KZX14931.1"/>
    </source>
</evidence>
<dbReference type="InterPro" id="IPR016764">
    <property type="entry name" value="MeTrfase_MtxX_xsu"/>
</dbReference>
<dbReference type="SUPFAM" id="SSF53659">
    <property type="entry name" value="Isocitrate/Isopropylmalate dehydrogenase-like"/>
    <property type="match status" value="1"/>
</dbReference>
<sequence length="247" mass="27695">MIKIVIGFHENKDVLAATEIANKNEDLEVKIVNSDKELIDAIKNKEIDATIRGSLKSSDILKTLKKLNKNSKISRASYIKSDDFEFLLGPVGIDECKSLDEKIKLVDGCVEFIESLGKIPKIAILAGGRKEDLGRSPNIDKSITDSEKLAIELENELKLKNLDFSIKNYYILIEKAIKEENNIIITPDGISGNLIFRTLVLVNSWKSYGAITLGIEEIFIDTSREQTKEGYLRAIDLAYELCKSKQD</sequence>
<dbReference type="Gene3D" id="3.40.718.10">
    <property type="entry name" value="Isopropylmalate Dehydrogenase"/>
    <property type="match status" value="1"/>
</dbReference>
<keyword evidence="3 4" id="KW-0808">Transferase</keyword>
<dbReference type="OrthoDB" id="53227at2157"/>
<accession>A0A166CWB1</accession>
<dbReference type="PATRIC" id="fig|47311.3.peg.2003"/>
<dbReference type="NCBIfam" id="TIGR03270">
    <property type="entry name" value="methan_mark_4"/>
    <property type="match status" value="1"/>
</dbReference>
<evidence type="ECO:0000256" key="3">
    <source>
        <dbReference type="ARBA" id="ARBA00022679"/>
    </source>
</evidence>
<comment type="caution">
    <text evidence="4">The sequence shown here is derived from an EMBL/GenBank/DDBJ whole genome shotgun (WGS) entry which is preliminary data.</text>
</comment>
<evidence type="ECO:0000313" key="5">
    <source>
        <dbReference type="Proteomes" id="UP000077275"/>
    </source>
</evidence>
<evidence type="ECO:0000256" key="2">
    <source>
        <dbReference type="ARBA" id="ARBA00022603"/>
    </source>
</evidence>
<dbReference type="AlphaFoldDB" id="A0A166CWB1"/>
<keyword evidence="5" id="KW-1185">Reference proteome</keyword>